<reference evidence="2 3" key="1">
    <citation type="submission" date="2020-08" db="EMBL/GenBank/DDBJ databases">
        <title>Complete genome sequence of Raphidiopsis curvispora isolated from drinking water reservoir in South Korea.</title>
        <authorList>
            <person name="Jeong J."/>
        </authorList>
    </citation>
    <scope>NUCLEOTIDE SEQUENCE [LARGE SCALE GENOMIC DNA]</scope>
    <source>
        <strain evidence="2 3">GIHE-G1</strain>
    </source>
</reference>
<name>A0A7H0EWP5_9CYAN</name>
<organism evidence="2 3">
    <name type="scientific">Cylindrospermopsis curvispora GIHE-G1</name>
    <dbReference type="NCBI Taxonomy" id="2666332"/>
    <lineage>
        <taxon>Bacteria</taxon>
        <taxon>Bacillati</taxon>
        <taxon>Cyanobacteriota</taxon>
        <taxon>Cyanophyceae</taxon>
        <taxon>Nostocales</taxon>
        <taxon>Aphanizomenonaceae</taxon>
        <taxon>Cylindrospermopsis</taxon>
    </lineage>
</organism>
<protein>
    <recommendedName>
        <fullName evidence="4">DUF4101 domain-containing protein</fullName>
    </recommendedName>
</protein>
<dbReference type="Proteomes" id="UP000516013">
    <property type="component" value="Chromosome"/>
</dbReference>
<evidence type="ECO:0000256" key="1">
    <source>
        <dbReference type="SAM" id="MobiDB-lite"/>
    </source>
</evidence>
<proteinExistence type="predicted"/>
<dbReference type="RefSeq" id="WP_187705119.1">
    <property type="nucleotide sequence ID" value="NZ_CP060822.1"/>
</dbReference>
<dbReference type="EMBL" id="CP060822">
    <property type="protein sequence ID" value="QNP28211.1"/>
    <property type="molecule type" value="Genomic_DNA"/>
</dbReference>
<accession>A0A7H0EWP5</accession>
<evidence type="ECO:0000313" key="2">
    <source>
        <dbReference type="EMBL" id="QNP28211.1"/>
    </source>
</evidence>
<evidence type="ECO:0008006" key="4">
    <source>
        <dbReference type="Google" id="ProtNLM"/>
    </source>
</evidence>
<dbReference type="AlphaFoldDB" id="A0A7H0EWP5"/>
<feature type="region of interest" description="Disordered" evidence="1">
    <location>
        <begin position="163"/>
        <end position="182"/>
    </location>
</feature>
<dbReference type="PROSITE" id="PS51257">
    <property type="entry name" value="PROKAR_LIPOPROTEIN"/>
    <property type="match status" value="1"/>
</dbReference>
<keyword evidence="3" id="KW-1185">Reference proteome</keyword>
<sequence length="300" mass="33377">MLKKIIFCSTCLSLLGCQGVNPHGSISSNLLSSPGCPDKPTVSLNAKNVENLTFNQGRISKSNQVSVEQHVGYTFAAIAGDKLSYSTDSDVCVWVFTPDTEIVKGKDLLKTGQYTIQVGAPQGMKNFNLEVGLGSTLKSDPVTMEDSVKKSTVIATTAAPIPKTKSQIPPRADSVQKSYTATQNTSRISPEQVIRDYYDKINNKQYDTAWDIYPSTVKEDLNLHPNGYDSFLGWWTQVESVRVIRVGTQSEDNDSAIVNFRGQYSMKNGRLLPVRLRFYLDWNQDNATWYVTQIKVRTPN</sequence>
<evidence type="ECO:0000313" key="3">
    <source>
        <dbReference type="Proteomes" id="UP000516013"/>
    </source>
</evidence>
<gene>
    <name evidence="2" type="ORF">IAR63_09665</name>
</gene>
<dbReference type="KEGG" id="ccur:IAR63_09665"/>